<organism evidence="1 2">
    <name type="scientific">Breznakiella homolactica</name>
    <dbReference type="NCBI Taxonomy" id="2798577"/>
    <lineage>
        <taxon>Bacteria</taxon>
        <taxon>Pseudomonadati</taxon>
        <taxon>Spirochaetota</taxon>
        <taxon>Spirochaetia</taxon>
        <taxon>Spirochaetales</taxon>
        <taxon>Breznakiellaceae</taxon>
        <taxon>Breznakiella</taxon>
    </lineage>
</organism>
<dbReference type="RefSeq" id="WP_215627508.1">
    <property type="nucleotide sequence ID" value="NZ_CP067089.2"/>
</dbReference>
<dbReference type="AlphaFoldDB" id="A0A7T8BA19"/>
<dbReference type="KEGG" id="bhc:JFL75_04585"/>
<dbReference type="EMBL" id="CP067089">
    <property type="protein sequence ID" value="QQO10204.1"/>
    <property type="molecule type" value="Genomic_DNA"/>
</dbReference>
<reference evidence="1" key="1">
    <citation type="submission" date="2021-01" db="EMBL/GenBank/DDBJ databases">
        <title>Description of Breznakiella homolactica.</title>
        <authorList>
            <person name="Song Y."/>
            <person name="Brune A."/>
        </authorList>
    </citation>
    <scope>NUCLEOTIDE SEQUENCE</scope>
    <source>
        <strain evidence="1">RmG30</strain>
    </source>
</reference>
<gene>
    <name evidence="1" type="ORF">JFL75_04585</name>
</gene>
<evidence type="ECO:0000313" key="2">
    <source>
        <dbReference type="Proteomes" id="UP000595917"/>
    </source>
</evidence>
<evidence type="ECO:0000313" key="1">
    <source>
        <dbReference type="EMBL" id="QQO10204.1"/>
    </source>
</evidence>
<sequence>MPLPKPDKATETKEEFISRCIEDLTKHKSEEFPARAQRAAVCYSQWGETKEERRKYEEKKRKKAGK</sequence>
<dbReference type="Proteomes" id="UP000595917">
    <property type="component" value="Chromosome"/>
</dbReference>
<keyword evidence="2" id="KW-1185">Reference proteome</keyword>
<name>A0A7T8BA19_9SPIR</name>
<accession>A0A7T8BA19</accession>
<proteinExistence type="predicted"/>
<protein>
    <submittedName>
        <fullName evidence="1">Uncharacterized protein</fullName>
    </submittedName>
</protein>